<dbReference type="Pfam" id="PF00691">
    <property type="entry name" value="OmpA"/>
    <property type="match status" value="1"/>
</dbReference>
<dbReference type="InterPro" id="IPR006665">
    <property type="entry name" value="OmpA-like"/>
</dbReference>
<dbReference type="EMBL" id="CP038810">
    <property type="protein sequence ID" value="QBZ98512.1"/>
    <property type="molecule type" value="Genomic_DNA"/>
</dbReference>
<dbReference type="AlphaFoldDB" id="A0A4P7PW34"/>
<dbReference type="InterPro" id="IPR050330">
    <property type="entry name" value="Bact_OuterMem_StrucFunc"/>
</dbReference>
<keyword evidence="5 11" id="KW-0732">Signal</keyword>
<sequence>MKKLLLLCICLASTLTTKAQTEDKKWNVGLHGGIIQYNGDLGRDWYKTDKTMYGFAGLSVSRYLWKYIDISALYTRGTLGYDSGVTGFKSDYSSASINLRLNLIGPEFAVRPYVFGGWGGILFDRQLNFHKPKIDTTFPVVGGGINFRLSPVVSLNLQETFVFTNNDRRDGIVNGKKDDYLMHMAGLTFNFGSKKDADNDGVSDSKDKCPDTPAGVSVDKKGCPLDRDGDGVYDYLDSCPDVAGNALMNGCPDRDNDGVTDAEDRCPDTRGTVALKGCPDADNDGVADLDDKCPNSTPGSKVDAVGCALDNDKDGVNNDEDRCPDTYGPVSLKGCPDTDGDGIADIDDRCPNAKGTAENKGCPEIAKKDVVRITYIGSKIFFENNSDKLKVASLVLLDELVAILNKYDAANLTIDGHTDSNGSDEFNMVLSQKRTNSVRAYLISKGVSDSHLTSTGFGETKPIADNKTSLGRSKNRRVELKIAY</sequence>
<keyword evidence="6" id="KW-0406">Ion transport</keyword>
<keyword evidence="3" id="KW-1134">Transmembrane beta strand</keyword>
<dbReference type="GO" id="GO:0005509">
    <property type="term" value="F:calcium ion binding"/>
    <property type="evidence" value="ECO:0007669"/>
    <property type="project" value="InterPro"/>
</dbReference>
<dbReference type="GO" id="GO:0015288">
    <property type="term" value="F:porin activity"/>
    <property type="evidence" value="ECO:0007669"/>
    <property type="project" value="UniProtKB-KW"/>
</dbReference>
<gene>
    <name evidence="13" type="ORF">GS03_02020</name>
</gene>
<evidence type="ECO:0000256" key="5">
    <source>
        <dbReference type="ARBA" id="ARBA00022729"/>
    </source>
</evidence>
<evidence type="ECO:0000256" key="6">
    <source>
        <dbReference type="ARBA" id="ARBA00023065"/>
    </source>
</evidence>
<evidence type="ECO:0000259" key="12">
    <source>
        <dbReference type="PROSITE" id="PS51123"/>
    </source>
</evidence>
<dbReference type="PANTHER" id="PTHR30329:SF21">
    <property type="entry name" value="LIPOPROTEIN YIAD-RELATED"/>
    <property type="match status" value="1"/>
</dbReference>
<evidence type="ECO:0000256" key="7">
    <source>
        <dbReference type="ARBA" id="ARBA00023114"/>
    </source>
</evidence>
<evidence type="ECO:0000256" key="2">
    <source>
        <dbReference type="ARBA" id="ARBA00022448"/>
    </source>
</evidence>
<protein>
    <recommendedName>
        <fullName evidence="12">OmpA-like domain-containing protein</fullName>
    </recommendedName>
</protein>
<keyword evidence="9" id="KW-0998">Cell outer membrane</keyword>
<organism evidence="13 14">
    <name type="scientific">Flavobacterium sangjuense</name>
    <dbReference type="NCBI Taxonomy" id="2518177"/>
    <lineage>
        <taxon>Bacteria</taxon>
        <taxon>Pseudomonadati</taxon>
        <taxon>Bacteroidota</taxon>
        <taxon>Flavobacteriia</taxon>
        <taxon>Flavobacteriales</taxon>
        <taxon>Flavobacteriaceae</taxon>
        <taxon>Flavobacterium</taxon>
    </lineage>
</organism>
<comment type="subcellular location">
    <subcellularLocation>
        <location evidence="1">Cell outer membrane</location>
        <topology evidence="1">Multi-pass membrane protein</topology>
    </subcellularLocation>
</comment>
<keyword evidence="7" id="KW-0626">Porin</keyword>
<evidence type="ECO:0000256" key="9">
    <source>
        <dbReference type="ARBA" id="ARBA00023237"/>
    </source>
</evidence>
<dbReference type="RefSeq" id="WP_136152411.1">
    <property type="nucleotide sequence ID" value="NZ_CP038810.1"/>
</dbReference>
<dbReference type="PRINTS" id="PR01023">
    <property type="entry name" value="NAFLGMOTY"/>
</dbReference>
<dbReference type="SUPFAM" id="SSF103088">
    <property type="entry name" value="OmpA-like"/>
    <property type="match status" value="1"/>
</dbReference>
<dbReference type="InterPro" id="IPR003367">
    <property type="entry name" value="Thrombospondin_3-like_rpt"/>
</dbReference>
<evidence type="ECO:0000256" key="1">
    <source>
        <dbReference type="ARBA" id="ARBA00004571"/>
    </source>
</evidence>
<dbReference type="OrthoDB" id="9805336at2"/>
<dbReference type="GO" id="GO:0009279">
    <property type="term" value="C:cell outer membrane"/>
    <property type="evidence" value="ECO:0007669"/>
    <property type="project" value="UniProtKB-SubCell"/>
</dbReference>
<dbReference type="PRINTS" id="PR01021">
    <property type="entry name" value="OMPADOMAIN"/>
</dbReference>
<evidence type="ECO:0000313" key="14">
    <source>
        <dbReference type="Proteomes" id="UP000296862"/>
    </source>
</evidence>
<name>A0A4P7PW34_9FLAO</name>
<dbReference type="Pfam" id="PF02412">
    <property type="entry name" value="TSP_3"/>
    <property type="match status" value="2"/>
</dbReference>
<dbReference type="PROSITE" id="PS51123">
    <property type="entry name" value="OMPA_2"/>
    <property type="match status" value="1"/>
</dbReference>
<dbReference type="Proteomes" id="UP000296862">
    <property type="component" value="Chromosome"/>
</dbReference>
<dbReference type="GO" id="GO:0046930">
    <property type="term" value="C:pore complex"/>
    <property type="evidence" value="ECO:0007669"/>
    <property type="project" value="UniProtKB-KW"/>
</dbReference>
<dbReference type="InterPro" id="IPR011250">
    <property type="entry name" value="OMP/PagP_B-barrel"/>
</dbReference>
<evidence type="ECO:0000256" key="4">
    <source>
        <dbReference type="ARBA" id="ARBA00022692"/>
    </source>
</evidence>
<evidence type="ECO:0000256" key="8">
    <source>
        <dbReference type="ARBA" id="ARBA00023136"/>
    </source>
</evidence>
<dbReference type="PANTHER" id="PTHR30329">
    <property type="entry name" value="STATOR ELEMENT OF FLAGELLAR MOTOR COMPLEX"/>
    <property type="match status" value="1"/>
</dbReference>
<evidence type="ECO:0000256" key="10">
    <source>
        <dbReference type="PROSITE-ProRule" id="PRU00473"/>
    </source>
</evidence>
<feature type="domain" description="OmpA-like" evidence="12">
    <location>
        <begin position="369"/>
        <end position="484"/>
    </location>
</feature>
<dbReference type="Gene3D" id="3.30.1330.60">
    <property type="entry name" value="OmpA-like domain"/>
    <property type="match status" value="1"/>
</dbReference>
<accession>A0A4P7PW34</accession>
<dbReference type="InterPro" id="IPR028974">
    <property type="entry name" value="TSP_type-3_rpt"/>
</dbReference>
<dbReference type="KEGG" id="fsn:GS03_02020"/>
<dbReference type="SUPFAM" id="SSF56925">
    <property type="entry name" value="OMPA-like"/>
    <property type="match status" value="1"/>
</dbReference>
<evidence type="ECO:0000313" key="13">
    <source>
        <dbReference type="EMBL" id="QBZ98512.1"/>
    </source>
</evidence>
<dbReference type="CDD" id="cd07185">
    <property type="entry name" value="OmpA_C-like"/>
    <property type="match status" value="1"/>
</dbReference>
<dbReference type="GO" id="GO:0007155">
    <property type="term" value="P:cell adhesion"/>
    <property type="evidence" value="ECO:0007669"/>
    <property type="project" value="InterPro"/>
</dbReference>
<dbReference type="Gene3D" id="2.40.160.20">
    <property type="match status" value="1"/>
</dbReference>
<keyword evidence="4" id="KW-0812">Transmembrane</keyword>
<keyword evidence="14" id="KW-1185">Reference proteome</keyword>
<keyword evidence="8 10" id="KW-0472">Membrane</keyword>
<feature type="signal peptide" evidence="11">
    <location>
        <begin position="1"/>
        <end position="19"/>
    </location>
</feature>
<evidence type="ECO:0000256" key="3">
    <source>
        <dbReference type="ARBA" id="ARBA00022452"/>
    </source>
</evidence>
<dbReference type="InterPro" id="IPR036737">
    <property type="entry name" value="OmpA-like_sf"/>
</dbReference>
<feature type="chain" id="PRO_5020543746" description="OmpA-like domain-containing protein" evidence="11">
    <location>
        <begin position="20"/>
        <end position="484"/>
    </location>
</feature>
<dbReference type="SUPFAM" id="SSF103647">
    <property type="entry name" value="TSP type-3 repeat"/>
    <property type="match status" value="2"/>
</dbReference>
<evidence type="ECO:0000256" key="11">
    <source>
        <dbReference type="SAM" id="SignalP"/>
    </source>
</evidence>
<keyword evidence="2" id="KW-0813">Transport</keyword>
<dbReference type="InterPro" id="IPR006664">
    <property type="entry name" value="OMP_bac"/>
</dbReference>
<proteinExistence type="predicted"/>
<reference evidence="13 14" key="1">
    <citation type="submission" date="2019-04" db="EMBL/GenBank/DDBJ databases">
        <title>Flavobacterium sp. GS03.</title>
        <authorList>
            <person name="Kim H."/>
        </authorList>
    </citation>
    <scope>NUCLEOTIDE SEQUENCE [LARGE SCALE GENOMIC DNA]</scope>
    <source>
        <strain evidence="13 14">GS03</strain>
    </source>
</reference>
<dbReference type="GO" id="GO:0006811">
    <property type="term" value="P:monoatomic ion transport"/>
    <property type="evidence" value="ECO:0007669"/>
    <property type="project" value="UniProtKB-KW"/>
</dbReference>